<evidence type="ECO:0000313" key="2">
    <source>
        <dbReference type="Proteomes" id="UP001366060"/>
    </source>
</evidence>
<reference evidence="1 2" key="1">
    <citation type="submission" date="2024-02" db="EMBL/GenBank/DDBJ databases">
        <title>Bacteria isolated from the canopy kelp, Nereocystis luetkeana.</title>
        <authorList>
            <person name="Pfister C.A."/>
            <person name="Younker I.T."/>
            <person name="Light S.H."/>
        </authorList>
    </citation>
    <scope>NUCLEOTIDE SEQUENCE [LARGE SCALE GENOMIC DNA]</scope>
    <source>
        <strain evidence="1 2">TI.2.07</strain>
    </source>
</reference>
<gene>
    <name evidence="1" type="ORF">V6255_03765</name>
</gene>
<dbReference type="EMBL" id="JBAKBA010000005">
    <property type="protein sequence ID" value="MEL0658249.1"/>
    <property type="molecule type" value="Genomic_DNA"/>
</dbReference>
<dbReference type="RefSeq" id="WP_341626940.1">
    <property type="nucleotide sequence ID" value="NZ_JBAKBA010000005.1"/>
</dbReference>
<sequence>MHNQSSRCFPLPKISQAALDKYILSDNANGKRIEKWIALHAKNVKTWKITDQYALAHLIPLILCGEQSAQLVFNQEINRLFSENQDDNQTMIKSLLEVEADEHRHDQALQAILNALPAIENKRHIQRQAQRFYAQLGRGEDRCQHFIKIATLDACVTQVMHEFEHCLLGVNHPFSNLCGLIKKDEAKHVYVARHHAQALGATSAMFRKEQHSVSHLLHQLLDTQVEHFHFLGVDLNKIFTNLERKWQ</sequence>
<protein>
    <recommendedName>
        <fullName evidence="3">Ferritin-like domain-containing protein</fullName>
    </recommendedName>
</protein>
<organism evidence="1 2">
    <name type="scientific">Psychromonas arctica</name>
    <dbReference type="NCBI Taxonomy" id="168275"/>
    <lineage>
        <taxon>Bacteria</taxon>
        <taxon>Pseudomonadati</taxon>
        <taxon>Pseudomonadota</taxon>
        <taxon>Gammaproteobacteria</taxon>
        <taxon>Alteromonadales</taxon>
        <taxon>Psychromonadaceae</taxon>
        <taxon>Psychromonas</taxon>
    </lineage>
</organism>
<keyword evidence="2" id="KW-1185">Reference proteome</keyword>
<evidence type="ECO:0008006" key="3">
    <source>
        <dbReference type="Google" id="ProtNLM"/>
    </source>
</evidence>
<name>A0ABU9H8P3_9GAMM</name>
<evidence type="ECO:0000313" key="1">
    <source>
        <dbReference type="EMBL" id="MEL0658249.1"/>
    </source>
</evidence>
<dbReference type="SUPFAM" id="SSF47240">
    <property type="entry name" value="Ferritin-like"/>
    <property type="match status" value="1"/>
</dbReference>
<comment type="caution">
    <text evidence="1">The sequence shown here is derived from an EMBL/GenBank/DDBJ whole genome shotgun (WGS) entry which is preliminary data.</text>
</comment>
<accession>A0ABU9H8P3</accession>
<dbReference type="Proteomes" id="UP001366060">
    <property type="component" value="Unassembled WGS sequence"/>
</dbReference>
<dbReference type="InterPro" id="IPR009078">
    <property type="entry name" value="Ferritin-like_SF"/>
</dbReference>
<proteinExistence type="predicted"/>